<keyword evidence="2" id="KW-1185">Reference proteome</keyword>
<proteinExistence type="predicted"/>
<dbReference type="AlphaFoldDB" id="A0A0C3JFL3"/>
<name>A0A0C3JFL3_PISTI</name>
<organism evidence="1 2">
    <name type="scientific">Pisolithus tinctorius Marx 270</name>
    <dbReference type="NCBI Taxonomy" id="870435"/>
    <lineage>
        <taxon>Eukaryota</taxon>
        <taxon>Fungi</taxon>
        <taxon>Dikarya</taxon>
        <taxon>Basidiomycota</taxon>
        <taxon>Agaricomycotina</taxon>
        <taxon>Agaricomycetes</taxon>
        <taxon>Agaricomycetidae</taxon>
        <taxon>Boletales</taxon>
        <taxon>Sclerodermatineae</taxon>
        <taxon>Pisolithaceae</taxon>
        <taxon>Pisolithus</taxon>
    </lineage>
</organism>
<dbReference type="Proteomes" id="UP000054217">
    <property type="component" value="Unassembled WGS sequence"/>
</dbReference>
<reference evidence="2" key="2">
    <citation type="submission" date="2015-01" db="EMBL/GenBank/DDBJ databases">
        <title>Evolutionary Origins and Diversification of the Mycorrhizal Mutualists.</title>
        <authorList>
            <consortium name="DOE Joint Genome Institute"/>
            <consortium name="Mycorrhizal Genomics Consortium"/>
            <person name="Kohler A."/>
            <person name="Kuo A."/>
            <person name="Nagy L.G."/>
            <person name="Floudas D."/>
            <person name="Copeland A."/>
            <person name="Barry K.W."/>
            <person name="Cichocki N."/>
            <person name="Veneault-Fourrey C."/>
            <person name="LaButti K."/>
            <person name="Lindquist E.A."/>
            <person name="Lipzen A."/>
            <person name="Lundell T."/>
            <person name="Morin E."/>
            <person name="Murat C."/>
            <person name="Riley R."/>
            <person name="Ohm R."/>
            <person name="Sun H."/>
            <person name="Tunlid A."/>
            <person name="Henrissat B."/>
            <person name="Grigoriev I.V."/>
            <person name="Hibbett D.S."/>
            <person name="Martin F."/>
        </authorList>
    </citation>
    <scope>NUCLEOTIDE SEQUENCE [LARGE SCALE GENOMIC DNA]</scope>
    <source>
        <strain evidence="2">Marx 270</strain>
    </source>
</reference>
<evidence type="ECO:0000313" key="1">
    <source>
        <dbReference type="EMBL" id="KIN96396.1"/>
    </source>
</evidence>
<sequence length="68" mass="7935">MIIHWQEGKAAAESCHKLRHTDEGVKTKRALVTFHPHRRYLMVGWVLQHAYLEIDNSIVDSIDAIIRE</sequence>
<accession>A0A0C3JFL3</accession>
<reference evidence="1 2" key="1">
    <citation type="submission" date="2014-04" db="EMBL/GenBank/DDBJ databases">
        <authorList>
            <consortium name="DOE Joint Genome Institute"/>
            <person name="Kuo A."/>
            <person name="Kohler A."/>
            <person name="Costa M.D."/>
            <person name="Nagy L.G."/>
            <person name="Floudas D."/>
            <person name="Copeland A."/>
            <person name="Barry K.W."/>
            <person name="Cichocki N."/>
            <person name="Veneault-Fourrey C."/>
            <person name="LaButti K."/>
            <person name="Lindquist E.A."/>
            <person name="Lipzen A."/>
            <person name="Lundell T."/>
            <person name="Morin E."/>
            <person name="Murat C."/>
            <person name="Sun H."/>
            <person name="Tunlid A."/>
            <person name="Henrissat B."/>
            <person name="Grigoriev I.V."/>
            <person name="Hibbett D.S."/>
            <person name="Martin F."/>
            <person name="Nordberg H.P."/>
            <person name="Cantor M.N."/>
            <person name="Hua S.X."/>
        </authorList>
    </citation>
    <scope>NUCLEOTIDE SEQUENCE [LARGE SCALE GENOMIC DNA]</scope>
    <source>
        <strain evidence="1 2">Marx 270</strain>
    </source>
</reference>
<dbReference type="InParanoid" id="A0A0C3JFL3"/>
<dbReference type="EMBL" id="KN832047">
    <property type="protein sequence ID" value="KIN96396.1"/>
    <property type="molecule type" value="Genomic_DNA"/>
</dbReference>
<dbReference type="HOGENOM" id="CLU_2838235_0_0_1"/>
<gene>
    <name evidence="1" type="ORF">M404DRAFT_1006787</name>
</gene>
<protein>
    <submittedName>
        <fullName evidence="1">Uncharacterized protein</fullName>
    </submittedName>
</protein>
<dbReference type="OrthoDB" id="3185381at2759"/>
<evidence type="ECO:0000313" key="2">
    <source>
        <dbReference type="Proteomes" id="UP000054217"/>
    </source>
</evidence>